<sequence>MSQQQGYYQQGPPPQQGYYQQGPPPQQGYYQQGPPQQGYPQQQPVYVQQGQQKEESCLDSCLKCLCCCFLLELVCGN</sequence>
<dbReference type="GeneID" id="80917293"/>
<evidence type="ECO:0000313" key="3">
    <source>
        <dbReference type="Proteomes" id="UP001161438"/>
    </source>
</evidence>
<gene>
    <name evidence="2" type="primary">SMKI04G4220</name>
    <name evidence="2" type="ORF">SMKI_04G4220</name>
</gene>
<evidence type="ECO:0008006" key="4">
    <source>
        <dbReference type="Google" id="ProtNLM"/>
    </source>
</evidence>
<accession>A0AA35IXQ4</accession>
<dbReference type="Proteomes" id="UP001161438">
    <property type="component" value="Chromosome 4"/>
</dbReference>
<organism evidence="2 3">
    <name type="scientific">Saccharomyces mikatae IFO 1815</name>
    <dbReference type="NCBI Taxonomy" id="226126"/>
    <lineage>
        <taxon>Eukaryota</taxon>
        <taxon>Fungi</taxon>
        <taxon>Dikarya</taxon>
        <taxon>Ascomycota</taxon>
        <taxon>Saccharomycotina</taxon>
        <taxon>Saccharomycetes</taxon>
        <taxon>Saccharomycetales</taxon>
        <taxon>Saccharomycetaceae</taxon>
        <taxon>Saccharomyces</taxon>
    </lineage>
</organism>
<name>A0AA35IXQ4_SACMI</name>
<feature type="region of interest" description="Disordered" evidence="1">
    <location>
        <begin position="1"/>
        <end position="45"/>
    </location>
</feature>
<dbReference type="EMBL" id="OX365760">
    <property type="protein sequence ID" value="CAI4038082.1"/>
    <property type="molecule type" value="Genomic_DNA"/>
</dbReference>
<keyword evidence="3" id="KW-1185">Reference proteome</keyword>
<dbReference type="RefSeq" id="XP_056081197.1">
    <property type="nucleotide sequence ID" value="XM_056221403.1"/>
</dbReference>
<reference evidence="2" key="1">
    <citation type="submission" date="2022-10" db="EMBL/GenBank/DDBJ databases">
        <authorList>
            <person name="Byrne P K."/>
        </authorList>
    </citation>
    <scope>NUCLEOTIDE SEQUENCE</scope>
    <source>
        <strain evidence="2">IFO1815</strain>
    </source>
</reference>
<evidence type="ECO:0000313" key="2">
    <source>
        <dbReference type="EMBL" id="CAI4038082.1"/>
    </source>
</evidence>
<protein>
    <recommendedName>
        <fullName evidence="4">Cysteine-rich transmembrane CYSTM domain-containing protein</fullName>
    </recommendedName>
</protein>
<evidence type="ECO:0000256" key="1">
    <source>
        <dbReference type="SAM" id="MobiDB-lite"/>
    </source>
</evidence>
<dbReference type="AlphaFoldDB" id="A0AA35IXQ4"/>
<proteinExistence type="predicted"/>